<dbReference type="PANTHER" id="PTHR37423:SF2">
    <property type="entry name" value="MEMBRANE-BOUND LYTIC MUREIN TRANSGLYCOSYLASE C"/>
    <property type="match status" value="1"/>
</dbReference>
<dbReference type="GO" id="GO:0016829">
    <property type="term" value="F:lyase activity"/>
    <property type="evidence" value="ECO:0007669"/>
    <property type="project" value="UniProtKB-KW"/>
</dbReference>
<dbReference type="InterPro" id="IPR023346">
    <property type="entry name" value="Lysozyme-like_dom_sf"/>
</dbReference>
<comment type="similarity">
    <text evidence="1">Belongs to the transglycosylase Slt family.</text>
</comment>
<feature type="domain" description="Transglycosylase SLT" evidence="2">
    <location>
        <begin position="121"/>
        <end position="224"/>
    </location>
</feature>
<dbReference type="EC" id="4.2.2.-" evidence="3"/>
<dbReference type="RefSeq" id="WP_025137954.1">
    <property type="nucleotide sequence ID" value="NZ_CADIJO010000006.1"/>
</dbReference>
<protein>
    <submittedName>
        <fullName evidence="3">Membrane-bound lytic murein transglycosylase F</fullName>
        <ecNumber evidence="3">4.2.2.-</ecNumber>
    </submittedName>
</protein>
<evidence type="ECO:0000256" key="1">
    <source>
        <dbReference type="ARBA" id="ARBA00007734"/>
    </source>
</evidence>
<dbReference type="CDD" id="cd00254">
    <property type="entry name" value="LT-like"/>
    <property type="match status" value="1"/>
</dbReference>
<reference evidence="3 4" key="1">
    <citation type="submission" date="2020-04" db="EMBL/GenBank/DDBJ databases">
        <authorList>
            <person name="De Canck E."/>
        </authorList>
    </citation>
    <scope>NUCLEOTIDE SEQUENCE [LARGE SCALE GENOMIC DNA]</scope>
    <source>
        <strain evidence="3 4">LMG 3458</strain>
    </source>
</reference>
<evidence type="ECO:0000259" key="2">
    <source>
        <dbReference type="Pfam" id="PF01464"/>
    </source>
</evidence>
<dbReference type="SUPFAM" id="SSF53955">
    <property type="entry name" value="Lysozyme-like"/>
    <property type="match status" value="1"/>
</dbReference>
<organism evidence="3 4">
    <name type="scientific">Achromobacter deleyi</name>
    <dbReference type="NCBI Taxonomy" id="1353891"/>
    <lineage>
        <taxon>Bacteria</taxon>
        <taxon>Pseudomonadati</taxon>
        <taxon>Pseudomonadota</taxon>
        <taxon>Betaproteobacteria</taxon>
        <taxon>Burkholderiales</taxon>
        <taxon>Alcaligenaceae</taxon>
        <taxon>Achromobacter</taxon>
    </lineage>
</organism>
<keyword evidence="3" id="KW-0456">Lyase</keyword>
<dbReference type="EMBL" id="CADIJO010000006">
    <property type="protein sequence ID" value="CAB3694868.1"/>
    <property type="molecule type" value="Genomic_DNA"/>
</dbReference>
<dbReference type="Gene3D" id="1.10.530.10">
    <property type="match status" value="1"/>
</dbReference>
<name>A0A6S6ZST5_9BURK</name>
<proteinExistence type="inferred from homology"/>
<dbReference type="Proteomes" id="UP000494111">
    <property type="component" value="Unassembled WGS sequence"/>
</dbReference>
<dbReference type="AlphaFoldDB" id="A0A6S6ZST5"/>
<dbReference type="Pfam" id="PF01464">
    <property type="entry name" value="SLT"/>
    <property type="match status" value="1"/>
</dbReference>
<sequence>MFRLAYFLPPAPGAAWARAAGLALAVALAGIAGTLLPAGAAHADEIYRYKDPFGVWRAMKVPNGYAKYYKRAQVRTALRGNRIKVCLDCEPQSGDGASVLALGNRVLRWGPVPPSTAHDGLIAQAAKDSGVDQALITAVIAVESGFRSDARSPKGALGLMQLMPATAATLLASDDIERALVDPATNVKAGSSLLRRLIDQYPGRLDLALAAYNAGEGAVRKYDAVPPYAETQQYVRDVTALYKHYKAP</sequence>
<evidence type="ECO:0000313" key="3">
    <source>
        <dbReference type="EMBL" id="CAB3694868.1"/>
    </source>
</evidence>
<dbReference type="PANTHER" id="PTHR37423">
    <property type="entry name" value="SOLUBLE LYTIC MUREIN TRANSGLYCOSYLASE-RELATED"/>
    <property type="match status" value="1"/>
</dbReference>
<evidence type="ECO:0000313" key="4">
    <source>
        <dbReference type="Proteomes" id="UP000494111"/>
    </source>
</evidence>
<gene>
    <name evidence="3" type="primary">mltF_1</name>
    <name evidence="3" type="ORF">LMG3458_02330</name>
</gene>
<dbReference type="InterPro" id="IPR008258">
    <property type="entry name" value="Transglycosylase_SLT_dom_1"/>
</dbReference>
<accession>A0A6S6ZST5</accession>